<proteinExistence type="predicted"/>
<feature type="compositionally biased region" description="Polar residues" evidence="1">
    <location>
        <begin position="261"/>
        <end position="271"/>
    </location>
</feature>
<evidence type="ECO:0000313" key="2">
    <source>
        <dbReference type="EMBL" id="KFF12712.1"/>
    </source>
</evidence>
<name>A0A086A7P8_9FLAO</name>
<keyword evidence="3" id="KW-1185">Reference proteome</keyword>
<sequence>MIELIRENKFEELKEVLKNSEHPRVHYFLAEILNGKEVEIKDESFLPPQYQTEFLEGLKLYKALEQSSIDTDSLRKFSNLLVHLSFIMSSYIHVLSDEAMSQGIYLTDLGHIKEYKLNPEIRGRIQEFIDLLKTKSGEEKAIANLASAKAKISSSIGNILEKYEIGDDMLQFAQHFENVGEIEIAIRIHQGIMNDFECDSVKLSSGLIPEMSHVDDRPEEEIEVFNKAKMHYERLTGHEIEEPNRVHIKDSPAAQHLAETDPSQNENITNPEEQKKNSDNDIRPTEKPEAMASPYPAGTRQNTESKAGFLEKLKRIFRKN</sequence>
<dbReference type="eggNOG" id="ENOG5032MPU">
    <property type="taxonomic scope" value="Bacteria"/>
</dbReference>
<dbReference type="OrthoDB" id="772959at2"/>
<dbReference type="Proteomes" id="UP000028705">
    <property type="component" value="Unassembled WGS sequence"/>
</dbReference>
<evidence type="ECO:0000256" key="1">
    <source>
        <dbReference type="SAM" id="MobiDB-lite"/>
    </source>
</evidence>
<accession>A0A086A7P8</accession>
<organism evidence="2 3">
    <name type="scientific">Chryseobacterium soli</name>
    <dbReference type="NCBI Taxonomy" id="445961"/>
    <lineage>
        <taxon>Bacteria</taxon>
        <taxon>Pseudomonadati</taxon>
        <taxon>Bacteroidota</taxon>
        <taxon>Flavobacteriia</taxon>
        <taxon>Flavobacteriales</taxon>
        <taxon>Weeksellaceae</taxon>
        <taxon>Chryseobacterium group</taxon>
        <taxon>Chryseobacterium</taxon>
    </lineage>
</organism>
<protein>
    <submittedName>
        <fullName evidence="2">Uncharacterized protein</fullName>
    </submittedName>
</protein>
<dbReference type="EMBL" id="JPRH01000003">
    <property type="protein sequence ID" value="KFF12712.1"/>
    <property type="molecule type" value="Genomic_DNA"/>
</dbReference>
<feature type="compositionally biased region" description="Basic and acidic residues" evidence="1">
    <location>
        <begin position="272"/>
        <end position="289"/>
    </location>
</feature>
<evidence type="ECO:0000313" key="3">
    <source>
        <dbReference type="Proteomes" id="UP000028705"/>
    </source>
</evidence>
<comment type="caution">
    <text evidence="2">The sequence shown here is derived from an EMBL/GenBank/DDBJ whole genome shotgun (WGS) entry which is preliminary data.</text>
</comment>
<reference evidence="2 3" key="1">
    <citation type="submission" date="2014-07" db="EMBL/GenBank/DDBJ databases">
        <title>Genome of Chryseobacterium soli DSM 19298.</title>
        <authorList>
            <person name="Stropko S.J."/>
            <person name="Pipes S.E."/>
            <person name="Newman J."/>
        </authorList>
    </citation>
    <scope>NUCLEOTIDE SEQUENCE [LARGE SCALE GENOMIC DNA]</scope>
    <source>
        <strain evidence="2 3">DSM 19298</strain>
    </source>
</reference>
<feature type="region of interest" description="Disordered" evidence="1">
    <location>
        <begin position="255"/>
        <end position="320"/>
    </location>
</feature>
<dbReference type="RefSeq" id="WP_034710400.1">
    <property type="nucleotide sequence ID" value="NZ_JPRH01000003.1"/>
</dbReference>
<gene>
    <name evidence="2" type="ORF">IW15_07895</name>
</gene>
<dbReference type="STRING" id="445961.IW15_07895"/>
<dbReference type="AlphaFoldDB" id="A0A086A7P8"/>